<dbReference type="Gene3D" id="3.40.50.720">
    <property type="entry name" value="NAD(P)-binding Rossmann-like Domain"/>
    <property type="match status" value="1"/>
</dbReference>
<sequence length="260" mass="26504">MTDSDSFSPATFSLAGRVAVVTGGARGIGARVAAVLAEAGATVIVADIDYTGAQRTAAAFVEGGLAAHAVCVDVSDESSVMAFCVNLVSEHGTPWLLVNNAGLQDREVLFKETVAQWDRINAVNARGAFLMTRELGQAMAIAGGGGRIVNIASNVLRGSLIKGEAAYAASKGALLALSSVSAFELSEHAITVNTILPGSVFTPGSMGSRGPQLEGPALRQAPFGLVDGRQIGTAVLFFALPISRGITNQALAVDAGFSIS</sequence>
<dbReference type="Pfam" id="PF13561">
    <property type="entry name" value="adh_short_C2"/>
    <property type="match status" value="1"/>
</dbReference>
<reference evidence="2" key="2">
    <citation type="journal article" date="2022" name="BMC Genomics">
        <title>Comparative genome analysis of mycobacteria focusing on tRNA and non-coding RNA.</title>
        <authorList>
            <person name="Behra P.R.K."/>
            <person name="Pettersson B.M.F."/>
            <person name="Ramesh M."/>
            <person name="Das S."/>
            <person name="Dasgupta S."/>
            <person name="Kirsebom L.A."/>
        </authorList>
    </citation>
    <scope>NUCLEOTIDE SEQUENCE</scope>
    <source>
        <strain evidence="2">DSM 44838</strain>
    </source>
</reference>
<dbReference type="GO" id="GO:0016616">
    <property type="term" value="F:oxidoreductase activity, acting on the CH-OH group of donors, NAD or NADP as acceptor"/>
    <property type="evidence" value="ECO:0007669"/>
    <property type="project" value="TreeGrafter"/>
</dbReference>
<dbReference type="EMBL" id="JACKVK010000011">
    <property type="protein sequence ID" value="MCV7423100.1"/>
    <property type="molecule type" value="Genomic_DNA"/>
</dbReference>
<evidence type="ECO:0000256" key="1">
    <source>
        <dbReference type="ARBA" id="ARBA00006484"/>
    </source>
</evidence>
<reference evidence="2" key="1">
    <citation type="submission" date="2020-07" db="EMBL/GenBank/DDBJ databases">
        <authorList>
            <person name="Pettersson B.M.F."/>
            <person name="Behra P.R.K."/>
            <person name="Ramesh M."/>
            <person name="Das S."/>
            <person name="Dasgupta S."/>
            <person name="Kirsebom L.A."/>
        </authorList>
    </citation>
    <scope>NUCLEOTIDE SEQUENCE</scope>
    <source>
        <strain evidence="2">DSM 44838</strain>
    </source>
</reference>
<organism evidence="2 3">
    <name type="scientific">Mycobacterium yunnanensis</name>
    <dbReference type="NCBI Taxonomy" id="368477"/>
    <lineage>
        <taxon>Bacteria</taxon>
        <taxon>Bacillati</taxon>
        <taxon>Actinomycetota</taxon>
        <taxon>Actinomycetes</taxon>
        <taxon>Mycobacteriales</taxon>
        <taxon>Mycobacteriaceae</taxon>
        <taxon>Mycobacterium</taxon>
    </lineage>
</organism>
<proteinExistence type="inferred from homology"/>
<comment type="caution">
    <text evidence="2">The sequence shown here is derived from an EMBL/GenBank/DDBJ whole genome shotgun (WGS) entry which is preliminary data.</text>
</comment>
<dbReference type="Proteomes" id="UP001141629">
    <property type="component" value="Unassembled WGS sequence"/>
</dbReference>
<accession>A0A9X2Z3S3</accession>
<dbReference type="InterPro" id="IPR002347">
    <property type="entry name" value="SDR_fam"/>
</dbReference>
<keyword evidence="3" id="KW-1185">Reference proteome</keyword>
<dbReference type="InterPro" id="IPR036291">
    <property type="entry name" value="NAD(P)-bd_dom_sf"/>
</dbReference>
<dbReference type="PRINTS" id="PR00080">
    <property type="entry name" value="SDRFAMILY"/>
</dbReference>
<gene>
    <name evidence="2" type="ORF">H7K45_21330</name>
</gene>
<dbReference type="PRINTS" id="PR00081">
    <property type="entry name" value="GDHRDH"/>
</dbReference>
<dbReference type="SUPFAM" id="SSF51735">
    <property type="entry name" value="NAD(P)-binding Rossmann-fold domains"/>
    <property type="match status" value="1"/>
</dbReference>
<dbReference type="AlphaFoldDB" id="A0A9X2Z3S3"/>
<dbReference type="PANTHER" id="PTHR42760">
    <property type="entry name" value="SHORT-CHAIN DEHYDROGENASES/REDUCTASES FAMILY MEMBER"/>
    <property type="match status" value="1"/>
</dbReference>
<dbReference type="CDD" id="cd05233">
    <property type="entry name" value="SDR_c"/>
    <property type="match status" value="1"/>
</dbReference>
<protein>
    <submittedName>
        <fullName evidence="2">SDR family oxidoreductase</fullName>
    </submittedName>
</protein>
<name>A0A9X2Z3S3_9MYCO</name>
<evidence type="ECO:0000313" key="3">
    <source>
        <dbReference type="Proteomes" id="UP001141629"/>
    </source>
</evidence>
<comment type="similarity">
    <text evidence="1">Belongs to the short-chain dehydrogenases/reductases (SDR) family.</text>
</comment>
<evidence type="ECO:0000313" key="2">
    <source>
        <dbReference type="EMBL" id="MCV7423100.1"/>
    </source>
</evidence>